<dbReference type="PANTHER" id="PTHR46468">
    <property type="entry name" value="SENTRIN-SPECIFIC PROTEASE 8"/>
    <property type="match status" value="1"/>
</dbReference>
<dbReference type="EMBL" id="OOIL02002582">
    <property type="protein sequence ID" value="VFQ83453.1"/>
    <property type="molecule type" value="Genomic_DNA"/>
</dbReference>
<dbReference type="Proteomes" id="UP000595140">
    <property type="component" value="Unassembled WGS sequence"/>
</dbReference>
<sequence>MEVLKYNDVILRPSDIDVLENPCFLNDQIIAFYFSYLSSLCSEDDIAFVPPVVSFWLANCDAESRKDAVEPLKLGNKRLILFTVNNNVDFDNGEGGTHWSILIFDRTKNSFLHLDTLKGVNHAHAFKLYDSVKQYVGVPSASKERVKNKNKNKKKSKVASVAAAEVTFEEWTATRQINNYDCGVYVMAVAKAASDFYISDKPVKERDWLSFVAKNVDDSVELGTFRQDIRRLIEDLRNSH</sequence>
<gene>
    <name evidence="6" type="ORF">CCAM_LOCUS25229</name>
</gene>
<dbReference type="Gene3D" id="3.40.395.10">
    <property type="entry name" value="Adenoviral Proteinase, Chain A"/>
    <property type="match status" value="1"/>
</dbReference>
<dbReference type="SUPFAM" id="SSF54001">
    <property type="entry name" value="Cysteine proteinases"/>
    <property type="match status" value="1"/>
</dbReference>
<evidence type="ECO:0000256" key="2">
    <source>
        <dbReference type="ARBA" id="ARBA00022670"/>
    </source>
</evidence>
<feature type="domain" description="Ubiquitin-like protease family profile" evidence="5">
    <location>
        <begin position="9"/>
        <end position="193"/>
    </location>
</feature>
<dbReference type="GO" id="GO:0000338">
    <property type="term" value="P:protein deneddylation"/>
    <property type="evidence" value="ECO:0007669"/>
    <property type="project" value="TreeGrafter"/>
</dbReference>
<dbReference type="PANTHER" id="PTHR46468:SF2">
    <property type="entry name" value="PROTEASE, SENP8, PUTATIVE-RELATED"/>
    <property type="match status" value="1"/>
</dbReference>
<dbReference type="GO" id="GO:0008234">
    <property type="term" value="F:cysteine-type peptidase activity"/>
    <property type="evidence" value="ECO:0007669"/>
    <property type="project" value="UniProtKB-KW"/>
</dbReference>
<keyword evidence="2" id="KW-0645">Protease</keyword>
<evidence type="ECO:0000313" key="6">
    <source>
        <dbReference type="EMBL" id="VFQ83453.1"/>
    </source>
</evidence>
<dbReference type="InterPro" id="IPR038765">
    <property type="entry name" value="Papain-like_cys_pep_sf"/>
</dbReference>
<protein>
    <recommendedName>
        <fullName evidence="5">Ubiquitin-like protease family profile domain-containing protein</fullName>
    </recommendedName>
</protein>
<proteinExistence type="inferred from homology"/>
<evidence type="ECO:0000256" key="3">
    <source>
        <dbReference type="ARBA" id="ARBA00022801"/>
    </source>
</evidence>
<dbReference type="AlphaFoldDB" id="A0A484M3X2"/>
<keyword evidence="4" id="KW-0788">Thiol protease</keyword>
<keyword evidence="3" id="KW-0378">Hydrolase</keyword>
<evidence type="ECO:0000259" key="5">
    <source>
        <dbReference type="PROSITE" id="PS50600"/>
    </source>
</evidence>
<dbReference type="GO" id="GO:0019784">
    <property type="term" value="F:deNEDDylase activity"/>
    <property type="evidence" value="ECO:0007669"/>
    <property type="project" value="InterPro"/>
</dbReference>
<dbReference type="GO" id="GO:0006508">
    <property type="term" value="P:proteolysis"/>
    <property type="evidence" value="ECO:0007669"/>
    <property type="project" value="UniProtKB-KW"/>
</dbReference>
<dbReference type="InterPro" id="IPR044613">
    <property type="entry name" value="Nep1/2-like"/>
</dbReference>
<organism evidence="6 7">
    <name type="scientific">Cuscuta campestris</name>
    <dbReference type="NCBI Taxonomy" id="132261"/>
    <lineage>
        <taxon>Eukaryota</taxon>
        <taxon>Viridiplantae</taxon>
        <taxon>Streptophyta</taxon>
        <taxon>Embryophyta</taxon>
        <taxon>Tracheophyta</taxon>
        <taxon>Spermatophyta</taxon>
        <taxon>Magnoliopsida</taxon>
        <taxon>eudicotyledons</taxon>
        <taxon>Gunneridae</taxon>
        <taxon>Pentapetalae</taxon>
        <taxon>asterids</taxon>
        <taxon>lamiids</taxon>
        <taxon>Solanales</taxon>
        <taxon>Convolvulaceae</taxon>
        <taxon>Cuscuteae</taxon>
        <taxon>Cuscuta</taxon>
        <taxon>Cuscuta subgen. Grammica</taxon>
        <taxon>Cuscuta sect. Cleistogrammica</taxon>
    </lineage>
</organism>
<reference evidence="6 7" key="1">
    <citation type="submission" date="2018-04" db="EMBL/GenBank/DDBJ databases">
        <authorList>
            <person name="Vogel A."/>
        </authorList>
    </citation>
    <scope>NUCLEOTIDE SEQUENCE [LARGE SCALE GENOMIC DNA]</scope>
</reference>
<dbReference type="OrthoDB" id="5065855at2759"/>
<dbReference type="InterPro" id="IPR003653">
    <property type="entry name" value="Peptidase_C48_C"/>
</dbReference>
<dbReference type="PROSITE" id="PS50600">
    <property type="entry name" value="ULP_PROTEASE"/>
    <property type="match status" value="1"/>
</dbReference>
<name>A0A484M3X2_9ASTE</name>
<dbReference type="Pfam" id="PF02902">
    <property type="entry name" value="Peptidase_C48"/>
    <property type="match status" value="1"/>
</dbReference>
<evidence type="ECO:0000256" key="4">
    <source>
        <dbReference type="ARBA" id="ARBA00022807"/>
    </source>
</evidence>
<evidence type="ECO:0000256" key="1">
    <source>
        <dbReference type="ARBA" id="ARBA00005234"/>
    </source>
</evidence>
<evidence type="ECO:0000313" key="7">
    <source>
        <dbReference type="Proteomes" id="UP000595140"/>
    </source>
</evidence>
<accession>A0A484M3X2</accession>
<comment type="similarity">
    <text evidence="1">Belongs to the peptidase C48 family.</text>
</comment>
<keyword evidence="7" id="KW-1185">Reference proteome</keyword>